<accession>A0AAD7TKX0</accession>
<keyword evidence="3" id="KW-1185">Reference proteome</keyword>
<protein>
    <recommendedName>
        <fullName evidence="4">Peptidase M50B-like-domain-containing protein</fullName>
    </recommendedName>
</protein>
<feature type="transmembrane region" description="Helical" evidence="1">
    <location>
        <begin position="32"/>
        <end position="50"/>
    </location>
</feature>
<dbReference type="EMBL" id="JAPEVG010000432">
    <property type="protein sequence ID" value="KAJ8462891.1"/>
    <property type="molecule type" value="Genomic_DNA"/>
</dbReference>
<dbReference type="Pfam" id="PF13398">
    <property type="entry name" value="Peptidase_M50B"/>
    <property type="match status" value="1"/>
</dbReference>
<keyword evidence="1" id="KW-1133">Transmembrane helix</keyword>
<proteinExistence type="predicted"/>
<feature type="transmembrane region" description="Helical" evidence="1">
    <location>
        <begin position="129"/>
        <end position="147"/>
    </location>
</feature>
<gene>
    <name evidence="2" type="ORF">ONZ51_g10614</name>
</gene>
<feature type="transmembrane region" description="Helical" evidence="1">
    <location>
        <begin position="224"/>
        <end position="248"/>
    </location>
</feature>
<evidence type="ECO:0000313" key="2">
    <source>
        <dbReference type="EMBL" id="KAJ8462891.1"/>
    </source>
</evidence>
<dbReference type="AlphaFoldDB" id="A0AAD7TKX0"/>
<keyword evidence="1" id="KW-0812">Transmembrane</keyword>
<feature type="transmembrane region" description="Helical" evidence="1">
    <location>
        <begin position="177"/>
        <end position="194"/>
    </location>
</feature>
<comment type="caution">
    <text evidence="2">The sequence shown here is derived from an EMBL/GenBank/DDBJ whole genome shotgun (WGS) entry which is preliminary data.</text>
</comment>
<evidence type="ECO:0000256" key="1">
    <source>
        <dbReference type="SAM" id="Phobius"/>
    </source>
</evidence>
<evidence type="ECO:0008006" key="4">
    <source>
        <dbReference type="Google" id="ProtNLM"/>
    </source>
</evidence>
<name>A0AAD7TKX0_9APHY</name>
<organism evidence="2 3">
    <name type="scientific">Trametes cubensis</name>
    <dbReference type="NCBI Taxonomy" id="1111947"/>
    <lineage>
        <taxon>Eukaryota</taxon>
        <taxon>Fungi</taxon>
        <taxon>Dikarya</taxon>
        <taxon>Basidiomycota</taxon>
        <taxon>Agaricomycotina</taxon>
        <taxon>Agaricomycetes</taxon>
        <taxon>Polyporales</taxon>
        <taxon>Polyporaceae</taxon>
        <taxon>Trametes</taxon>
    </lineage>
</organism>
<sequence>MATLPPYIPRPPIAPPAPHTHMSPVAPTHDQALLYTIVVYAVVIFAFWNIPGARTLINPLKLFTIGWHELCHISLAILTGGSVMKVCIDPDMGGATIVAGGHPPTILAAGYIGSTIFGGLFIMAGFDTLVSKIMSFVLGVGLVAPLALVRNKLTILLTVVYEGLLIGFWFIDHAQALRWYCLFVGVMNALYVVWDIADDKYFRKANDSDATQWSLLYPRLGAHIWATMWIIFEIAVLTGFVLVGIAAFKRTPDEMYAEAGELRASDPTIQRRGKCETAHTASCPLLVCSPIPPDMTSHVGALQRQGYIKARSQV</sequence>
<dbReference type="PANTHER" id="PTHR33979:SF2">
    <property type="entry name" value="PEPTIDASE M50B-LIKE-DOMAIN-CONTAINING PROTEIN"/>
    <property type="match status" value="1"/>
</dbReference>
<feature type="transmembrane region" description="Helical" evidence="1">
    <location>
        <begin position="153"/>
        <end position="170"/>
    </location>
</feature>
<dbReference type="PANTHER" id="PTHR33979">
    <property type="entry name" value="OS02G0221600 PROTEIN"/>
    <property type="match status" value="1"/>
</dbReference>
<evidence type="ECO:0000313" key="3">
    <source>
        <dbReference type="Proteomes" id="UP001215151"/>
    </source>
</evidence>
<feature type="transmembrane region" description="Helical" evidence="1">
    <location>
        <begin position="62"/>
        <end position="84"/>
    </location>
</feature>
<reference evidence="2" key="1">
    <citation type="submission" date="2022-11" db="EMBL/GenBank/DDBJ databases">
        <title>Genome Sequence of Cubamyces cubensis.</title>
        <authorList>
            <person name="Buettner E."/>
        </authorList>
    </citation>
    <scope>NUCLEOTIDE SEQUENCE</scope>
    <source>
        <strain evidence="2">MPL-01</strain>
    </source>
</reference>
<feature type="transmembrane region" description="Helical" evidence="1">
    <location>
        <begin position="104"/>
        <end position="122"/>
    </location>
</feature>
<dbReference type="Proteomes" id="UP001215151">
    <property type="component" value="Unassembled WGS sequence"/>
</dbReference>
<dbReference type="InterPro" id="IPR049500">
    <property type="entry name" value="Peptidase_M50B-like"/>
</dbReference>
<keyword evidence="1" id="KW-0472">Membrane</keyword>